<dbReference type="RefSeq" id="WP_341744773.1">
    <property type="nucleotide sequence ID" value="NZ_CP151407.1"/>
</dbReference>
<dbReference type="EMBL" id="CP151407">
    <property type="protein sequence ID" value="WZJ23442.1"/>
    <property type="molecule type" value="Genomic_DNA"/>
</dbReference>
<organism evidence="1 2">
    <name type="scientific">Azonexus hydrophilus</name>
    <dbReference type="NCBI Taxonomy" id="418702"/>
    <lineage>
        <taxon>Bacteria</taxon>
        <taxon>Pseudomonadati</taxon>
        <taxon>Pseudomonadota</taxon>
        <taxon>Betaproteobacteria</taxon>
        <taxon>Rhodocyclales</taxon>
        <taxon>Azonexaceae</taxon>
        <taxon>Azonexus</taxon>
    </lineage>
</organism>
<evidence type="ECO:0000313" key="1">
    <source>
        <dbReference type="EMBL" id="WZJ23442.1"/>
    </source>
</evidence>
<accession>A0ABZ2XM48</accession>
<reference evidence="1 2" key="1">
    <citation type="submission" date="2024-04" db="EMBL/GenBank/DDBJ databases">
        <title>Dissimilatory iodate-reducing microorganisms contribute to the enrichment of iodine in groundwater.</title>
        <authorList>
            <person name="Jiang Z."/>
        </authorList>
    </citation>
    <scope>NUCLEOTIDE SEQUENCE [LARGE SCALE GENOMIC DNA]</scope>
    <source>
        <strain evidence="1 2">NCP973</strain>
        <plasmid evidence="1 2">unnamed1</plasmid>
    </source>
</reference>
<protein>
    <submittedName>
        <fullName evidence="1">Uncharacterized protein</fullName>
    </submittedName>
</protein>
<sequence length="59" mass="6868">MKRRLDTDEAMVVVKINLFKVKAAIVACAVEQIKFNRRVFNGGLDWIPTRHRYAFGRDC</sequence>
<name>A0ABZ2XM48_9RHOO</name>
<geneLocation type="plasmid" evidence="1 2">
    <name>unnamed1</name>
</geneLocation>
<keyword evidence="2" id="KW-1185">Reference proteome</keyword>
<gene>
    <name evidence="1" type="ORF">AADV58_16935</name>
</gene>
<dbReference type="Proteomes" id="UP001479520">
    <property type="component" value="Plasmid unnamed1"/>
</dbReference>
<proteinExistence type="predicted"/>
<keyword evidence="1" id="KW-0614">Plasmid</keyword>
<evidence type="ECO:0000313" key="2">
    <source>
        <dbReference type="Proteomes" id="UP001479520"/>
    </source>
</evidence>